<keyword evidence="4" id="KW-1185">Reference proteome</keyword>
<feature type="transmembrane region" description="Helical" evidence="1">
    <location>
        <begin position="146"/>
        <end position="169"/>
    </location>
</feature>
<dbReference type="EMBL" id="CAXDID020000241">
    <property type="protein sequence ID" value="CAL6062848.1"/>
    <property type="molecule type" value="Genomic_DNA"/>
</dbReference>
<evidence type="ECO:0000313" key="2">
    <source>
        <dbReference type="EMBL" id="CAI9969434.1"/>
    </source>
</evidence>
<reference evidence="2" key="1">
    <citation type="submission" date="2023-06" db="EMBL/GenBank/DDBJ databases">
        <authorList>
            <person name="Kurt Z."/>
        </authorList>
    </citation>
    <scope>NUCLEOTIDE SEQUENCE</scope>
</reference>
<gene>
    <name evidence="3" type="ORF">HINF_LOCUS50413</name>
    <name evidence="2" type="ORF">HINF_LOCUS57079</name>
</gene>
<feature type="transmembrane region" description="Helical" evidence="1">
    <location>
        <begin position="175"/>
        <end position="198"/>
    </location>
</feature>
<proteinExistence type="predicted"/>
<feature type="transmembrane region" description="Helical" evidence="1">
    <location>
        <begin position="72"/>
        <end position="93"/>
    </location>
</feature>
<keyword evidence="1" id="KW-0812">Transmembrane</keyword>
<sequence>MFAIKNQFGLQPAQGILLIFSFILGDISALVYCVMRFKNQQYEISQLVSVVFKALIVSKFQNLTNLTQKQKIVRLFIGTLYGAAHFIVVMNIFDRNFFQMSLVQGFSTSIYVGYETIQYLVYFFGFSLRKGLFGIMDSPISPKKSLILLQIYQGIIAFTVAIFYCFFTNQLNKFAMYLSLISVSIKIVGFFVTFIVYYRRWNDKIKVELIQTKKVE</sequence>
<keyword evidence="1" id="KW-0472">Membrane</keyword>
<reference evidence="3 4" key="2">
    <citation type="submission" date="2024-07" db="EMBL/GenBank/DDBJ databases">
        <authorList>
            <person name="Akdeniz Z."/>
        </authorList>
    </citation>
    <scope>NUCLEOTIDE SEQUENCE [LARGE SCALE GENOMIC DNA]</scope>
</reference>
<name>A0AA86R0I7_9EUKA</name>
<comment type="caution">
    <text evidence="2">The sequence shown here is derived from an EMBL/GenBank/DDBJ whole genome shotgun (WGS) entry which is preliminary data.</text>
</comment>
<evidence type="ECO:0000313" key="4">
    <source>
        <dbReference type="Proteomes" id="UP001642409"/>
    </source>
</evidence>
<dbReference type="AlphaFoldDB" id="A0AA86R0I7"/>
<dbReference type="EMBL" id="CATOUU010001058">
    <property type="protein sequence ID" value="CAI9969434.1"/>
    <property type="molecule type" value="Genomic_DNA"/>
</dbReference>
<feature type="transmembrane region" description="Helical" evidence="1">
    <location>
        <begin position="15"/>
        <end position="35"/>
    </location>
</feature>
<dbReference type="Proteomes" id="UP001642409">
    <property type="component" value="Unassembled WGS sequence"/>
</dbReference>
<feature type="transmembrane region" description="Helical" evidence="1">
    <location>
        <begin position="105"/>
        <end position="125"/>
    </location>
</feature>
<keyword evidence="1" id="KW-1133">Transmembrane helix</keyword>
<evidence type="ECO:0000256" key="1">
    <source>
        <dbReference type="SAM" id="Phobius"/>
    </source>
</evidence>
<protein>
    <submittedName>
        <fullName evidence="3">Hypothetical_protein</fullName>
    </submittedName>
</protein>
<organism evidence="2">
    <name type="scientific">Hexamita inflata</name>
    <dbReference type="NCBI Taxonomy" id="28002"/>
    <lineage>
        <taxon>Eukaryota</taxon>
        <taxon>Metamonada</taxon>
        <taxon>Diplomonadida</taxon>
        <taxon>Hexamitidae</taxon>
        <taxon>Hexamitinae</taxon>
        <taxon>Hexamita</taxon>
    </lineage>
</organism>
<evidence type="ECO:0000313" key="3">
    <source>
        <dbReference type="EMBL" id="CAL6062848.1"/>
    </source>
</evidence>
<accession>A0AA86R0I7</accession>